<sequence>MGAEKRLIEDLQWAGLHWDEGPGVGRSNQSYRQSERNDIYRKHAQGLLATGAAYRCFCTPQASGQGKAAHVTSGCYQDCSSLSQEHSLSKVNDKQQASTIRLKRAIDVKDRIYPDLVHGKIKPLKRKFTDVASEDGEAGIDAADTVLMKSDGTPTYHFANVVDDHLMEITHVIRGAEWMASTPLHYDLYSAFGWQPPHFAHVGLLLDQNKAKLSKRNGNLALDVRSMREQHGVLPETLVNFLALLGWSNPWRNDVYDLDGLAKNFDLKFTKGNSIVNLDKLWYLQKQHVAQKSQRAKQTGDLEPIHPLVDAIANEVRERWPALSNSDRFEDDEELWKFCSDVLLADSKSYQNAKHFVDGHRYLFAYNEEEVPIMPDVLEVKGGGELRKVEKRALQLIAQEVLQHDIKTLGSLSFQPVVIKVLLESLDARDRDSIDYADIPDSPEMIEDGHFIALCKSLVPGIEKRLTESEFQGLALDKRAYQAAFTKYLRNQLSYGLSGPSIGSVMALLGYEECSRRLGVTS</sequence>
<evidence type="ECO:0000259" key="6">
    <source>
        <dbReference type="Pfam" id="PF00749"/>
    </source>
</evidence>
<dbReference type="Pfam" id="PF00749">
    <property type="entry name" value="tRNA-synt_1c"/>
    <property type="match status" value="1"/>
</dbReference>
<feature type="domain" description="Glutamyl/glutaminyl-tRNA synthetase class Ib catalytic" evidence="6">
    <location>
        <begin position="2"/>
        <end position="282"/>
    </location>
</feature>
<dbReference type="GO" id="GO:0006424">
    <property type="term" value="P:glutamyl-tRNA aminoacylation"/>
    <property type="evidence" value="ECO:0007669"/>
    <property type="project" value="TreeGrafter"/>
</dbReference>
<reference evidence="7" key="1">
    <citation type="submission" date="2023-07" db="EMBL/GenBank/DDBJ databases">
        <title>Black Yeasts Isolated from many extreme environments.</title>
        <authorList>
            <person name="Coleine C."/>
            <person name="Stajich J.E."/>
            <person name="Selbmann L."/>
        </authorList>
    </citation>
    <scope>NUCLEOTIDE SEQUENCE</scope>
    <source>
        <strain evidence="7">CCFEE 5485</strain>
    </source>
</reference>
<evidence type="ECO:0000313" key="7">
    <source>
        <dbReference type="EMBL" id="KAK3679979.1"/>
    </source>
</evidence>
<keyword evidence="4 5" id="KW-0030">Aminoacyl-tRNA synthetase</keyword>
<dbReference type="Proteomes" id="UP001274830">
    <property type="component" value="Unassembled WGS sequence"/>
</dbReference>
<name>A0AAE0WXR3_9PEZI</name>
<dbReference type="GO" id="GO:0005739">
    <property type="term" value="C:mitochondrion"/>
    <property type="evidence" value="ECO:0007669"/>
    <property type="project" value="TreeGrafter"/>
</dbReference>
<dbReference type="SUPFAM" id="SSF52374">
    <property type="entry name" value="Nucleotidylyl transferase"/>
    <property type="match status" value="1"/>
</dbReference>
<dbReference type="EMBL" id="JAUTXT010000001">
    <property type="protein sequence ID" value="KAK3679979.1"/>
    <property type="molecule type" value="Genomic_DNA"/>
</dbReference>
<evidence type="ECO:0000256" key="4">
    <source>
        <dbReference type="ARBA" id="ARBA00023146"/>
    </source>
</evidence>
<keyword evidence="5" id="KW-0648">Protein biosynthesis</keyword>
<dbReference type="InterPro" id="IPR049940">
    <property type="entry name" value="GluQ/Sye"/>
</dbReference>
<keyword evidence="1 5" id="KW-0436">Ligase</keyword>
<protein>
    <submittedName>
        <fullName evidence="7">Glutamate--tRNA ligase mitochondrial</fullName>
        <ecNumber evidence="7">6.1.1.17</ecNumber>
    </submittedName>
</protein>
<keyword evidence="8" id="KW-1185">Reference proteome</keyword>
<dbReference type="PANTHER" id="PTHR43311:SF2">
    <property type="entry name" value="GLUTAMATE--TRNA LIGASE, MITOCHONDRIAL-RELATED"/>
    <property type="match status" value="1"/>
</dbReference>
<evidence type="ECO:0000256" key="5">
    <source>
        <dbReference type="RuleBase" id="RU363037"/>
    </source>
</evidence>
<dbReference type="Gene3D" id="3.40.50.620">
    <property type="entry name" value="HUPs"/>
    <property type="match status" value="1"/>
</dbReference>
<evidence type="ECO:0000256" key="3">
    <source>
        <dbReference type="ARBA" id="ARBA00022840"/>
    </source>
</evidence>
<keyword evidence="3 5" id="KW-0067">ATP-binding</keyword>
<comment type="caution">
    <text evidence="7">The sequence shown here is derived from an EMBL/GenBank/DDBJ whole genome shotgun (WGS) entry which is preliminary data.</text>
</comment>
<dbReference type="EC" id="6.1.1.17" evidence="7"/>
<dbReference type="InterPro" id="IPR014729">
    <property type="entry name" value="Rossmann-like_a/b/a_fold"/>
</dbReference>
<organism evidence="7 8">
    <name type="scientific">Recurvomyces mirabilis</name>
    <dbReference type="NCBI Taxonomy" id="574656"/>
    <lineage>
        <taxon>Eukaryota</taxon>
        <taxon>Fungi</taxon>
        <taxon>Dikarya</taxon>
        <taxon>Ascomycota</taxon>
        <taxon>Pezizomycotina</taxon>
        <taxon>Dothideomycetes</taxon>
        <taxon>Dothideomycetidae</taxon>
        <taxon>Mycosphaerellales</taxon>
        <taxon>Teratosphaeriaceae</taxon>
        <taxon>Recurvomyces</taxon>
    </lineage>
</organism>
<dbReference type="GO" id="GO:0005524">
    <property type="term" value="F:ATP binding"/>
    <property type="evidence" value="ECO:0007669"/>
    <property type="project" value="UniProtKB-KW"/>
</dbReference>
<keyword evidence="2 5" id="KW-0547">Nucleotide-binding</keyword>
<dbReference type="AlphaFoldDB" id="A0AAE0WXR3"/>
<evidence type="ECO:0000256" key="1">
    <source>
        <dbReference type="ARBA" id="ARBA00022598"/>
    </source>
</evidence>
<gene>
    <name evidence="7" type="primary">MSE1</name>
    <name evidence="7" type="ORF">LTR78_000356</name>
</gene>
<accession>A0AAE0WXR3</accession>
<evidence type="ECO:0000256" key="2">
    <source>
        <dbReference type="ARBA" id="ARBA00022741"/>
    </source>
</evidence>
<dbReference type="GO" id="GO:0004818">
    <property type="term" value="F:glutamate-tRNA ligase activity"/>
    <property type="evidence" value="ECO:0007669"/>
    <property type="project" value="UniProtKB-EC"/>
</dbReference>
<dbReference type="InterPro" id="IPR020058">
    <property type="entry name" value="Glu/Gln-tRNA-synth_Ib_cat-dom"/>
</dbReference>
<comment type="similarity">
    <text evidence="5">Belongs to the class-I aminoacyl-tRNA synthetase family.</text>
</comment>
<dbReference type="RefSeq" id="XP_064699339.1">
    <property type="nucleotide sequence ID" value="XM_064833070.1"/>
</dbReference>
<evidence type="ECO:0000313" key="8">
    <source>
        <dbReference type="Proteomes" id="UP001274830"/>
    </source>
</evidence>
<dbReference type="GeneID" id="89957595"/>
<dbReference type="PANTHER" id="PTHR43311">
    <property type="entry name" value="GLUTAMATE--TRNA LIGASE"/>
    <property type="match status" value="1"/>
</dbReference>
<proteinExistence type="inferred from homology"/>